<dbReference type="PROSITE" id="PS51094">
    <property type="entry name" value="PTS_EIIA_TYPE_2"/>
    <property type="match status" value="1"/>
</dbReference>
<dbReference type="InterPro" id="IPR016152">
    <property type="entry name" value="PTrfase/Anion_transptr"/>
</dbReference>
<dbReference type="InterPro" id="IPR036388">
    <property type="entry name" value="WH-like_DNA-bd_sf"/>
</dbReference>
<dbReference type="Pfam" id="PF00359">
    <property type="entry name" value="PTS_EIIA_2"/>
    <property type="match status" value="1"/>
</dbReference>
<organism evidence="6 7">
    <name type="scientific">Metabacillus arenae</name>
    <dbReference type="NCBI Taxonomy" id="2771434"/>
    <lineage>
        <taxon>Bacteria</taxon>
        <taxon>Bacillati</taxon>
        <taxon>Bacillota</taxon>
        <taxon>Bacilli</taxon>
        <taxon>Bacillales</taxon>
        <taxon>Bacillaceae</taxon>
        <taxon>Metabacillus</taxon>
    </lineage>
</organism>
<dbReference type="SUPFAM" id="SSF55804">
    <property type="entry name" value="Phoshotransferase/anion transport protein"/>
    <property type="match status" value="1"/>
</dbReference>
<feature type="domain" description="PTS EIIA type-2" evidence="3">
    <location>
        <begin position="472"/>
        <end position="617"/>
    </location>
</feature>
<dbReference type="InterPro" id="IPR036390">
    <property type="entry name" value="WH_DNA-bd_sf"/>
</dbReference>
<dbReference type="Pfam" id="PF08279">
    <property type="entry name" value="HTH_11"/>
    <property type="match status" value="1"/>
</dbReference>
<keyword evidence="1" id="KW-0808">Transferase</keyword>
<keyword evidence="7" id="KW-1185">Reference proteome</keyword>
<dbReference type="EMBL" id="JACXAI010000040">
    <property type="protein sequence ID" value="MBD1382957.1"/>
    <property type="molecule type" value="Genomic_DNA"/>
</dbReference>
<feature type="domain" description="PRD" evidence="5">
    <location>
        <begin position="179"/>
        <end position="282"/>
    </location>
</feature>
<dbReference type="PANTHER" id="PTHR30185:SF13">
    <property type="entry name" value="LICABCH OPERON REGULATOR-RELATED"/>
    <property type="match status" value="1"/>
</dbReference>
<dbReference type="Gene3D" id="3.40.930.10">
    <property type="entry name" value="Mannitol-specific EII, Chain A"/>
    <property type="match status" value="1"/>
</dbReference>
<gene>
    <name evidence="6" type="ORF">IC621_22410</name>
</gene>
<dbReference type="RefSeq" id="WP_191161652.1">
    <property type="nucleotide sequence ID" value="NZ_JACXAI010000040.1"/>
</dbReference>
<dbReference type="Pfam" id="PF02302">
    <property type="entry name" value="PTS_IIB"/>
    <property type="match status" value="1"/>
</dbReference>
<dbReference type="Proteomes" id="UP000626844">
    <property type="component" value="Unassembled WGS sequence"/>
</dbReference>
<dbReference type="AlphaFoldDB" id="A0A926NEV9"/>
<proteinExistence type="predicted"/>
<evidence type="ECO:0000259" key="4">
    <source>
        <dbReference type="PROSITE" id="PS51099"/>
    </source>
</evidence>
<dbReference type="GO" id="GO:0006355">
    <property type="term" value="P:regulation of DNA-templated transcription"/>
    <property type="evidence" value="ECO:0007669"/>
    <property type="project" value="InterPro"/>
</dbReference>
<dbReference type="Gene3D" id="1.10.1790.10">
    <property type="entry name" value="PRD domain"/>
    <property type="match status" value="2"/>
</dbReference>
<dbReference type="PROSITE" id="PS51099">
    <property type="entry name" value="PTS_EIIB_TYPE_2"/>
    <property type="match status" value="1"/>
</dbReference>
<dbReference type="InterPro" id="IPR003501">
    <property type="entry name" value="PTS_EIIB_2/3"/>
</dbReference>
<protein>
    <submittedName>
        <fullName evidence="6">BglG family transcription antiterminator</fullName>
    </submittedName>
</protein>
<comment type="caution">
    <text evidence="6">The sequence shown here is derived from an EMBL/GenBank/DDBJ whole genome shotgun (WGS) entry which is preliminary data.</text>
</comment>
<dbReference type="InterPro" id="IPR013196">
    <property type="entry name" value="HTH_11"/>
</dbReference>
<evidence type="ECO:0000313" key="6">
    <source>
        <dbReference type="EMBL" id="MBD1382957.1"/>
    </source>
</evidence>
<dbReference type="GO" id="GO:0008982">
    <property type="term" value="F:protein-N(PI)-phosphohistidine-sugar phosphotransferase activity"/>
    <property type="evidence" value="ECO:0007669"/>
    <property type="project" value="InterPro"/>
</dbReference>
<dbReference type="Gene3D" id="1.10.10.10">
    <property type="entry name" value="Winged helix-like DNA-binding domain superfamily/Winged helix DNA-binding domain"/>
    <property type="match status" value="2"/>
</dbReference>
<feature type="domain" description="PTS EIIB type-2" evidence="4">
    <location>
        <begin position="399"/>
        <end position="487"/>
    </location>
</feature>
<dbReference type="SUPFAM" id="SSF52794">
    <property type="entry name" value="PTS system IIB component-like"/>
    <property type="match status" value="1"/>
</dbReference>
<evidence type="ECO:0000259" key="5">
    <source>
        <dbReference type="PROSITE" id="PS51372"/>
    </source>
</evidence>
<dbReference type="Gene3D" id="3.40.50.2300">
    <property type="match status" value="1"/>
</dbReference>
<dbReference type="SUPFAM" id="SSF63520">
    <property type="entry name" value="PTS-regulatory domain, PRD"/>
    <property type="match status" value="2"/>
</dbReference>
<dbReference type="InterPro" id="IPR036095">
    <property type="entry name" value="PTS_EIIB-like_sf"/>
</dbReference>
<evidence type="ECO:0000256" key="1">
    <source>
        <dbReference type="ARBA" id="ARBA00022679"/>
    </source>
</evidence>
<sequence>MKERQSKLLYLLQTKKTEYVLGTYLSEKLGVSVRTIRNDIKELNESLLIDAVIESNNRYGYKLTGSLEKFQEKDHQHFEERSFYIIKTLMERDGYTVYSELADQIYYSSRTIRLDIQKISLICKEKYNGVYIEAKPFHGVRLIGAELEKRALLEGMIQKKNATEEEIIRSAYLMFREWYSKEEIANMLNMIKNEIYDRQMTVSLNILDQILVHLLITRRRIEKGYIVDISEVKEGITTAKEQDLADRIATYLEDVSGIAVPETERKYLIIYLLSKKIGNWEWQNNALDIEQDEMLALISSSLEKLAFRFGYPLLEDEQLLMGLYYHVSKAIYPMKYRLEIENPFIEKIKTQYLQAYHMAVYFSQNIQEQMMVVIEEEEIGFIALHIQSALERLDEKKFMEIAIVCSSGVATSSLLKQKIEKRFREMKVQGLYSVDNVSFIPEHIKVIVSTVPLEVKDKKVIVVHEFLEEQDLLNIKDNVYLTLFSELMEDQKFAILDAESKEDLIHQALTHFNMEDFEESILQRELLSTTDVGNGVALPHPMTSATEETSIYAVINKKEILWGKSSVRLILFLFLKEDDHLQYEQLFRELYHLIISEKKLEAIFEAESFDDYIHVLK</sequence>
<feature type="domain" description="PRD" evidence="5">
    <location>
        <begin position="289"/>
        <end position="396"/>
    </location>
</feature>
<evidence type="ECO:0000256" key="2">
    <source>
        <dbReference type="ARBA" id="ARBA00022737"/>
    </source>
</evidence>
<dbReference type="PANTHER" id="PTHR30185">
    <property type="entry name" value="CRYPTIC BETA-GLUCOSIDE BGL OPERON ANTITERMINATOR"/>
    <property type="match status" value="1"/>
</dbReference>
<name>A0A926NEV9_9BACI</name>
<dbReference type="InterPro" id="IPR036634">
    <property type="entry name" value="PRD_sf"/>
</dbReference>
<dbReference type="GO" id="GO:0009401">
    <property type="term" value="P:phosphoenolpyruvate-dependent sugar phosphotransferase system"/>
    <property type="evidence" value="ECO:0007669"/>
    <property type="project" value="InterPro"/>
</dbReference>
<dbReference type="SUPFAM" id="SSF46785">
    <property type="entry name" value="Winged helix' DNA-binding domain"/>
    <property type="match status" value="1"/>
</dbReference>
<accession>A0A926NEV9</accession>
<evidence type="ECO:0000313" key="7">
    <source>
        <dbReference type="Proteomes" id="UP000626844"/>
    </source>
</evidence>
<dbReference type="Pfam" id="PF00874">
    <property type="entry name" value="PRD"/>
    <property type="match status" value="1"/>
</dbReference>
<dbReference type="InterPro" id="IPR013011">
    <property type="entry name" value="PTS_EIIB_2"/>
</dbReference>
<dbReference type="InterPro" id="IPR002178">
    <property type="entry name" value="PTS_EIIA_type-2_dom"/>
</dbReference>
<evidence type="ECO:0000259" key="3">
    <source>
        <dbReference type="PROSITE" id="PS51094"/>
    </source>
</evidence>
<dbReference type="PROSITE" id="PS51372">
    <property type="entry name" value="PRD_2"/>
    <property type="match status" value="2"/>
</dbReference>
<keyword evidence="2" id="KW-0677">Repeat</keyword>
<dbReference type="InterPro" id="IPR050661">
    <property type="entry name" value="BglG_antiterminators"/>
</dbReference>
<dbReference type="InterPro" id="IPR011608">
    <property type="entry name" value="PRD"/>
</dbReference>
<reference evidence="6" key="1">
    <citation type="submission" date="2020-09" db="EMBL/GenBank/DDBJ databases">
        <title>A novel bacterium of genus Bacillus, isolated from South China Sea.</title>
        <authorList>
            <person name="Huang H."/>
            <person name="Mo K."/>
            <person name="Hu Y."/>
        </authorList>
    </citation>
    <scope>NUCLEOTIDE SEQUENCE</scope>
    <source>
        <strain evidence="6">IB182487</strain>
    </source>
</reference>
<dbReference type="CDD" id="cd05568">
    <property type="entry name" value="PTS_IIB_bgl_like"/>
    <property type="match status" value="1"/>
</dbReference>